<proteinExistence type="predicted"/>
<keyword evidence="1" id="KW-0472">Membrane</keyword>
<feature type="transmembrane region" description="Helical" evidence="1">
    <location>
        <begin position="282"/>
        <end position="305"/>
    </location>
</feature>
<feature type="transmembrane region" description="Helical" evidence="1">
    <location>
        <begin position="502"/>
        <end position="522"/>
    </location>
</feature>
<keyword evidence="1" id="KW-1133">Transmembrane helix</keyword>
<evidence type="ECO:0000256" key="1">
    <source>
        <dbReference type="SAM" id="Phobius"/>
    </source>
</evidence>
<organism evidence="2 3">
    <name type="scientific">Rhipicephalus sanguineus</name>
    <name type="common">Brown dog tick</name>
    <name type="synonym">Ixodes sanguineus</name>
    <dbReference type="NCBI Taxonomy" id="34632"/>
    <lineage>
        <taxon>Eukaryota</taxon>
        <taxon>Metazoa</taxon>
        <taxon>Ecdysozoa</taxon>
        <taxon>Arthropoda</taxon>
        <taxon>Chelicerata</taxon>
        <taxon>Arachnida</taxon>
        <taxon>Acari</taxon>
        <taxon>Parasitiformes</taxon>
        <taxon>Ixodida</taxon>
        <taxon>Ixodoidea</taxon>
        <taxon>Ixodidae</taxon>
        <taxon>Rhipicephalinae</taxon>
        <taxon>Rhipicephalus</taxon>
        <taxon>Rhipicephalus</taxon>
    </lineage>
</organism>
<feature type="transmembrane region" description="Helical" evidence="1">
    <location>
        <begin position="248"/>
        <end position="270"/>
    </location>
</feature>
<keyword evidence="1" id="KW-0812">Transmembrane</keyword>
<comment type="caution">
    <text evidence="2">The sequence shown here is derived from an EMBL/GenBank/DDBJ whole genome shotgun (WGS) entry which is preliminary data.</text>
</comment>
<name>A0A9D4TAN1_RHISA</name>
<reference evidence="2" key="1">
    <citation type="journal article" date="2020" name="Cell">
        <title>Large-Scale Comparative Analyses of Tick Genomes Elucidate Their Genetic Diversity and Vector Capacities.</title>
        <authorList>
            <consortium name="Tick Genome and Microbiome Consortium (TIGMIC)"/>
            <person name="Jia N."/>
            <person name="Wang J."/>
            <person name="Shi W."/>
            <person name="Du L."/>
            <person name="Sun Y."/>
            <person name="Zhan W."/>
            <person name="Jiang J.F."/>
            <person name="Wang Q."/>
            <person name="Zhang B."/>
            <person name="Ji P."/>
            <person name="Bell-Sakyi L."/>
            <person name="Cui X.M."/>
            <person name="Yuan T.T."/>
            <person name="Jiang B.G."/>
            <person name="Yang W.F."/>
            <person name="Lam T.T."/>
            <person name="Chang Q.C."/>
            <person name="Ding S.J."/>
            <person name="Wang X.J."/>
            <person name="Zhu J.G."/>
            <person name="Ruan X.D."/>
            <person name="Zhao L."/>
            <person name="Wei J.T."/>
            <person name="Ye R.Z."/>
            <person name="Que T.C."/>
            <person name="Du C.H."/>
            <person name="Zhou Y.H."/>
            <person name="Cheng J.X."/>
            <person name="Dai P.F."/>
            <person name="Guo W.B."/>
            <person name="Han X.H."/>
            <person name="Huang E.J."/>
            <person name="Li L.F."/>
            <person name="Wei W."/>
            <person name="Gao Y.C."/>
            <person name="Liu J.Z."/>
            <person name="Shao H.Z."/>
            <person name="Wang X."/>
            <person name="Wang C.C."/>
            <person name="Yang T.C."/>
            <person name="Huo Q.B."/>
            <person name="Li W."/>
            <person name="Chen H.Y."/>
            <person name="Chen S.E."/>
            <person name="Zhou L.G."/>
            <person name="Ni X.B."/>
            <person name="Tian J.H."/>
            <person name="Sheng Y."/>
            <person name="Liu T."/>
            <person name="Pan Y.S."/>
            <person name="Xia L.Y."/>
            <person name="Li J."/>
            <person name="Zhao F."/>
            <person name="Cao W.C."/>
        </authorList>
    </citation>
    <scope>NUCLEOTIDE SEQUENCE</scope>
    <source>
        <strain evidence="2">Rsan-2018</strain>
    </source>
</reference>
<dbReference type="VEuPathDB" id="VectorBase:RSAN_036941"/>
<feature type="transmembrane region" description="Helical" evidence="1">
    <location>
        <begin position="542"/>
        <end position="565"/>
    </location>
</feature>
<gene>
    <name evidence="2" type="ORF">HPB52_015500</name>
</gene>
<dbReference type="AlphaFoldDB" id="A0A9D4TAN1"/>
<feature type="transmembrane region" description="Helical" evidence="1">
    <location>
        <begin position="214"/>
        <end position="236"/>
    </location>
</feature>
<dbReference type="OMA" id="ENVAWLP"/>
<sequence length="578" mass="63078">MLGAGGYAGETRNGRKVLRGSGRCVWWITGPEDPQAVSSAQATFRHLRQRPEPVAAAAKNRAVIEKAPTGTGKRVVMERNDAVSIRPADEDATSVEWLDRLRREEKRPRRSMRHCYAAVAAGGAKYIAVEAAGSPAAACANMPDGLGACRGDSLEERVLQEKQKMRAASGRRPDMLLSGIFSPPPEIVSRSCGGLGEPELLVTCPESRSVPFTLVLSSAYALALHVCFAASSWWLVQKYAASGASMEAIVTLFLAQLSSLPLFVVGVCRLVSRQQQPSSGCVILLVFHVLVAGLFNMVPLLQLLLRFVDSLVLYKTRGKQDQAALLKRQDAITFTNVMWVATLSCFPQAVFQATQLFQASLNEQAYTAGSFSWLQAANLTSAVLLTCLACLKFNNRHAQVVFTWPSPQSLLLAGAENVAWLPLIGSRVLAFAILIAKALEPTHVFAIFFALSLHFEFRRDRASPTNQPRSFLFTVAANVARATVGMFFKLRNWQEPLAAKPYIVLIIMLIVQSFGCIFLPFLQQYGLSMNMDVFRAYYGAPVFVACIAFHYALLVVGAAGIVAWFKLERASSSGYGAL</sequence>
<protein>
    <submittedName>
        <fullName evidence="2">Uncharacterized protein</fullName>
    </submittedName>
</protein>
<dbReference type="EMBL" id="JABSTV010001245">
    <property type="protein sequence ID" value="KAH7983935.1"/>
    <property type="molecule type" value="Genomic_DNA"/>
</dbReference>
<evidence type="ECO:0000313" key="2">
    <source>
        <dbReference type="EMBL" id="KAH7983935.1"/>
    </source>
</evidence>
<accession>A0A9D4TAN1</accession>
<dbReference type="Proteomes" id="UP000821837">
    <property type="component" value="Chromosome 1"/>
</dbReference>
<feature type="transmembrane region" description="Helical" evidence="1">
    <location>
        <begin position="428"/>
        <end position="451"/>
    </location>
</feature>
<keyword evidence="3" id="KW-1185">Reference proteome</keyword>
<reference evidence="2" key="2">
    <citation type="submission" date="2021-09" db="EMBL/GenBank/DDBJ databases">
        <authorList>
            <person name="Jia N."/>
            <person name="Wang J."/>
            <person name="Shi W."/>
            <person name="Du L."/>
            <person name="Sun Y."/>
            <person name="Zhan W."/>
            <person name="Jiang J."/>
            <person name="Wang Q."/>
            <person name="Zhang B."/>
            <person name="Ji P."/>
            <person name="Sakyi L.B."/>
            <person name="Cui X."/>
            <person name="Yuan T."/>
            <person name="Jiang B."/>
            <person name="Yang W."/>
            <person name="Lam T.T.-Y."/>
            <person name="Chang Q."/>
            <person name="Ding S."/>
            <person name="Wang X."/>
            <person name="Zhu J."/>
            <person name="Ruan X."/>
            <person name="Zhao L."/>
            <person name="Wei J."/>
            <person name="Que T."/>
            <person name="Du C."/>
            <person name="Cheng J."/>
            <person name="Dai P."/>
            <person name="Han X."/>
            <person name="Huang E."/>
            <person name="Gao Y."/>
            <person name="Liu J."/>
            <person name="Shao H."/>
            <person name="Ye R."/>
            <person name="Li L."/>
            <person name="Wei W."/>
            <person name="Wang X."/>
            <person name="Wang C."/>
            <person name="Huo Q."/>
            <person name="Li W."/>
            <person name="Guo W."/>
            <person name="Chen H."/>
            <person name="Chen S."/>
            <person name="Zhou L."/>
            <person name="Zhou L."/>
            <person name="Ni X."/>
            <person name="Tian J."/>
            <person name="Zhou Y."/>
            <person name="Sheng Y."/>
            <person name="Liu T."/>
            <person name="Pan Y."/>
            <person name="Xia L."/>
            <person name="Li J."/>
            <person name="Zhao F."/>
            <person name="Cao W."/>
        </authorList>
    </citation>
    <scope>NUCLEOTIDE SEQUENCE</scope>
    <source>
        <strain evidence="2">Rsan-2018</strain>
        <tissue evidence="2">Larvae</tissue>
    </source>
</reference>
<evidence type="ECO:0000313" key="3">
    <source>
        <dbReference type="Proteomes" id="UP000821837"/>
    </source>
</evidence>
<dbReference type="OrthoDB" id="6493241at2759"/>
<feature type="transmembrane region" description="Helical" evidence="1">
    <location>
        <begin position="471"/>
        <end position="490"/>
    </location>
</feature>